<evidence type="ECO:0000256" key="3">
    <source>
        <dbReference type="ARBA" id="ARBA00023163"/>
    </source>
</evidence>
<dbReference type="PROSITE" id="PS51755">
    <property type="entry name" value="OMPR_PHOB"/>
    <property type="match status" value="1"/>
</dbReference>
<dbReference type="GO" id="GO:0003677">
    <property type="term" value="F:DNA binding"/>
    <property type="evidence" value="ECO:0007669"/>
    <property type="project" value="UniProtKB-UniRule"/>
</dbReference>
<name>A0A7T5JMY5_9BACL</name>
<dbReference type="RefSeq" id="WP_198827456.1">
    <property type="nucleotide sequence ID" value="NZ_CP066308.1"/>
</dbReference>
<dbReference type="SMART" id="SM00862">
    <property type="entry name" value="Trans_reg_C"/>
    <property type="match status" value="1"/>
</dbReference>
<keyword evidence="3" id="KW-0804">Transcription</keyword>
<evidence type="ECO:0000313" key="7">
    <source>
        <dbReference type="EMBL" id="QUO40943.1"/>
    </source>
</evidence>
<evidence type="ECO:0000313" key="6">
    <source>
        <dbReference type="EMBL" id="QQE73858.1"/>
    </source>
</evidence>
<keyword evidence="2 4" id="KW-0238">DNA-binding</keyword>
<evidence type="ECO:0000313" key="9">
    <source>
        <dbReference type="Proteomes" id="UP000677234"/>
    </source>
</evidence>
<accession>A0A7T5JMY5</accession>
<dbReference type="EMBL" id="CP073708">
    <property type="protein sequence ID" value="QUO40943.1"/>
    <property type="molecule type" value="Genomic_DNA"/>
</dbReference>
<dbReference type="GO" id="GO:0006355">
    <property type="term" value="P:regulation of DNA-templated transcription"/>
    <property type="evidence" value="ECO:0007669"/>
    <property type="project" value="InterPro"/>
</dbReference>
<sequence length="380" mass="45142">MAMLYLDDGTHQVSWGGETITLLPKEYLLFRFLYLHRNQAFRREELLDRVWGLEMPTDRTVDDHVYRLRKKLQFWQHLLSIETVRGVGYRLHWKEPQPANVLDVHPEFASHIKQMLEMYHGLGMGAALQTLSAHKDVLGLTLDPFYAVYVRFVTGEFAWFLRAAEIPLRERLFYLSHLYILTEKDPAKALALCKQVLSRKEDLPGMWEVELEMNLIPLYVETGQWQHAESQIEKLAETISGLRSNSYTLTYWFQQMTYLLRRKELALAQKKLEEAKCLLAEKPMQREQGMLLGLEGMLAFQRGEQARARRLIDEGIDILRQTRFVPHYLYAVRKVERFFQIYPGDSAWQQKYRKEWARLWEEHRLGELHKQLEELFARQL</sequence>
<dbReference type="CDD" id="cd00383">
    <property type="entry name" value="trans_reg_C"/>
    <property type="match status" value="1"/>
</dbReference>
<evidence type="ECO:0000259" key="5">
    <source>
        <dbReference type="PROSITE" id="PS51755"/>
    </source>
</evidence>
<dbReference type="Pfam" id="PF00486">
    <property type="entry name" value="Trans_reg_C"/>
    <property type="match status" value="1"/>
</dbReference>
<keyword evidence="1" id="KW-0805">Transcription regulation</keyword>
<gene>
    <name evidence="6" type="ORF">JD108_18655</name>
    <name evidence="7" type="ORF">KDJ56_18595</name>
</gene>
<evidence type="ECO:0000256" key="4">
    <source>
        <dbReference type="PROSITE-ProRule" id="PRU01091"/>
    </source>
</evidence>
<dbReference type="EMBL" id="CP066308">
    <property type="protein sequence ID" value="QQE73858.1"/>
    <property type="molecule type" value="Genomic_DNA"/>
</dbReference>
<dbReference type="AlphaFoldDB" id="A0A7T5JMY5"/>
<dbReference type="InterPro" id="IPR016032">
    <property type="entry name" value="Sig_transdc_resp-reg_C-effctor"/>
</dbReference>
<protein>
    <submittedName>
        <fullName evidence="6">Winged helix-turn-helix transcriptional regulator</fullName>
    </submittedName>
</protein>
<evidence type="ECO:0000313" key="8">
    <source>
        <dbReference type="Proteomes" id="UP000595847"/>
    </source>
</evidence>
<dbReference type="SUPFAM" id="SSF46894">
    <property type="entry name" value="C-terminal effector domain of the bipartite response regulators"/>
    <property type="match status" value="1"/>
</dbReference>
<dbReference type="InterPro" id="IPR011990">
    <property type="entry name" value="TPR-like_helical_dom_sf"/>
</dbReference>
<dbReference type="Proteomes" id="UP000595847">
    <property type="component" value="Chromosome"/>
</dbReference>
<dbReference type="GO" id="GO:0000160">
    <property type="term" value="P:phosphorelay signal transduction system"/>
    <property type="evidence" value="ECO:0007669"/>
    <property type="project" value="InterPro"/>
</dbReference>
<feature type="DNA-binding region" description="OmpR/PhoB-type" evidence="4">
    <location>
        <begin position="1"/>
        <end position="93"/>
    </location>
</feature>
<evidence type="ECO:0000256" key="2">
    <source>
        <dbReference type="ARBA" id="ARBA00023125"/>
    </source>
</evidence>
<proteinExistence type="predicted"/>
<dbReference type="InterPro" id="IPR036388">
    <property type="entry name" value="WH-like_DNA-bd_sf"/>
</dbReference>
<keyword evidence="9" id="KW-1185">Reference proteome</keyword>
<evidence type="ECO:0000256" key="1">
    <source>
        <dbReference type="ARBA" id="ARBA00023015"/>
    </source>
</evidence>
<reference evidence="6 8" key="1">
    <citation type="submission" date="2020-12" db="EMBL/GenBank/DDBJ databases">
        <title>strain FJAT-54423T represents a novel species of the genus Brevibacillus.</title>
        <authorList>
            <person name="Tang R."/>
        </authorList>
    </citation>
    <scope>NUCLEOTIDE SEQUENCE [LARGE SCALE GENOMIC DNA]</scope>
    <source>
        <strain evidence="6 8">FJAT-54423</strain>
    </source>
</reference>
<dbReference type="KEGG" id="bcop:JD108_18655"/>
<organism evidence="6 8">
    <name type="scientific">Brevibacillus composti</name>
    <dbReference type="NCBI Taxonomy" id="2796470"/>
    <lineage>
        <taxon>Bacteria</taxon>
        <taxon>Bacillati</taxon>
        <taxon>Bacillota</taxon>
        <taxon>Bacilli</taxon>
        <taxon>Bacillales</taxon>
        <taxon>Paenibacillaceae</taxon>
        <taxon>Brevibacillus</taxon>
    </lineage>
</organism>
<feature type="domain" description="OmpR/PhoB-type" evidence="5">
    <location>
        <begin position="1"/>
        <end position="93"/>
    </location>
</feature>
<dbReference type="InterPro" id="IPR001867">
    <property type="entry name" value="OmpR/PhoB-type_DNA-bd"/>
</dbReference>
<dbReference type="Proteomes" id="UP000677234">
    <property type="component" value="Chromosome"/>
</dbReference>
<dbReference type="Gene3D" id="1.25.40.10">
    <property type="entry name" value="Tetratricopeptide repeat domain"/>
    <property type="match status" value="1"/>
</dbReference>
<dbReference type="Gene3D" id="1.10.10.10">
    <property type="entry name" value="Winged helix-like DNA-binding domain superfamily/Winged helix DNA-binding domain"/>
    <property type="match status" value="1"/>
</dbReference>
<reference evidence="7" key="2">
    <citation type="submission" date="2021-04" db="EMBL/GenBank/DDBJ databases">
        <title>Brevibacillus composti FJAT-54423, complete genome.</title>
        <authorList>
            <person name="Tang R."/>
        </authorList>
    </citation>
    <scope>NUCLEOTIDE SEQUENCE</scope>
    <source>
        <strain evidence="7">FJAT-54424</strain>
    </source>
</reference>